<evidence type="ECO:0000313" key="7">
    <source>
        <dbReference type="EMBL" id="CAD8994518.1"/>
    </source>
</evidence>
<keyword evidence="2 4" id="KW-0863">Zinc-finger</keyword>
<evidence type="ECO:0000256" key="2">
    <source>
        <dbReference type="ARBA" id="ARBA00022771"/>
    </source>
</evidence>
<dbReference type="GO" id="GO:0050821">
    <property type="term" value="P:protein stabilization"/>
    <property type="evidence" value="ECO:0007669"/>
    <property type="project" value="TreeGrafter"/>
</dbReference>
<organism evidence="7">
    <name type="scientific">Eutreptiella gymnastica</name>
    <dbReference type="NCBI Taxonomy" id="73025"/>
    <lineage>
        <taxon>Eukaryota</taxon>
        <taxon>Discoba</taxon>
        <taxon>Euglenozoa</taxon>
        <taxon>Euglenida</taxon>
        <taxon>Spirocuta</taxon>
        <taxon>Euglenophyceae</taxon>
        <taxon>Eutreptiales</taxon>
        <taxon>Eutreptiaceae</taxon>
        <taxon>Eutreptiella</taxon>
    </lineage>
</organism>
<sequence length="228" mass="24579">MPDLAPGWKPLMALYPVTTTAPQPSLSAAPTQQATTHRQSWPVRAAIGLVTAIVLLGLSALLQIPKPVLLFTPRVAVPHHVGAPVGWTATWAAIKTTTWRGPKKLDAVPEANPNELTLYQEASDLSFPKTQMMSAQITCGICGTQAVKSFRRLSYEKGVVVVDCPGCGNRHVIADNLGWGLMQGPEKNIEELFAQQGKKVLYGSMVNGTVHLLNEIRLAEDPRQSPGS</sequence>
<dbReference type="PROSITE" id="PS51501">
    <property type="entry name" value="ZF_DNL"/>
    <property type="match status" value="1"/>
</dbReference>
<proteinExistence type="predicted"/>
<evidence type="ECO:0000256" key="3">
    <source>
        <dbReference type="ARBA" id="ARBA00022833"/>
    </source>
</evidence>
<keyword evidence="3" id="KW-0862">Zinc</keyword>
<gene>
    <name evidence="7" type="ORF">EGYM00392_LOCUS5573</name>
</gene>
<dbReference type="AlphaFoldDB" id="A0A7S1HXK8"/>
<dbReference type="Pfam" id="PF05180">
    <property type="entry name" value="zf-DNL"/>
    <property type="match status" value="1"/>
</dbReference>
<evidence type="ECO:0000256" key="1">
    <source>
        <dbReference type="ARBA" id="ARBA00022723"/>
    </source>
</evidence>
<dbReference type="GO" id="GO:0051087">
    <property type="term" value="F:protein-folding chaperone binding"/>
    <property type="evidence" value="ECO:0007669"/>
    <property type="project" value="TreeGrafter"/>
</dbReference>
<protein>
    <recommendedName>
        <fullName evidence="6">DNL-type domain-containing protein</fullName>
    </recommendedName>
</protein>
<keyword evidence="1" id="KW-0479">Metal-binding</keyword>
<dbReference type="EMBL" id="HBGA01014544">
    <property type="protein sequence ID" value="CAD8994518.1"/>
    <property type="molecule type" value="Transcribed_RNA"/>
</dbReference>
<dbReference type="GO" id="GO:0006457">
    <property type="term" value="P:protein folding"/>
    <property type="evidence" value="ECO:0007669"/>
    <property type="project" value="TreeGrafter"/>
</dbReference>
<evidence type="ECO:0000256" key="5">
    <source>
        <dbReference type="SAM" id="Phobius"/>
    </source>
</evidence>
<dbReference type="GO" id="GO:0030150">
    <property type="term" value="P:protein import into mitochondrial matrix"/>
    <property type="evidence" value="ECO:0007669"/>
    <property type="project" value="TreeGrafter"/>
</dbReference>
<dbReference type="InterPro" id="IPR007853">
    <property type="entry name" value="Znf_DNL-typ"/>
</dbReference>
<dbReference type="PANTHER" id="PTHR20922">
    <property type="entry name" value="DNL-TYPE ZINC FINGER PROTEIN"/>
    <property type="match status" value="1"/>
</dbReference>
<name>A0A7S1HXK8_9EUGL</name>
<evidence type="ECO:0000259" key="6">
    <source>
        <dbReference type="PROSITE" id="PS51501"/>
    </source>
</evidence>
<dbReference type="GO" id="GO:0008270">
    <property type="term" value="F:zinc ion binding"/>
    <property type="evidence" value="ECO:0007669"/>
    <property type="project" value="UniProtKB-KW"/>
</dbReference>
<keyword evidence="5" id="KW-0472">Membrane</keyword>
<evidence type="ECO:0000256" key="4">
    <source>
        <dbReference type="PROSITE-ProRule" id="PRU00834"/>
    </source>
</evidence>
<reference evidence="7" key="1">
    <citation type="submission" date="2021-01" db="EMBL/GenBank/DDBJ databases">
        <authorList>
            <person name="Corre E."/>
            <person name="Pelletier E."/>
            <person name="Niang G."/>
            <person name="Scheremetjew M."/>
            <person name="Finn R."/>
            <person name="Kale V."/>
            <person name="Holt S."/>
            <person name="Cochrane G."/>
            <person name="Meng A."/>
            <person name="Brown T."/>
            <person name="Cohen L."/>
        </authorList>
    </citation>
    <scope>NUCLEOTIDE SEQUENCE</scope>
    <source>
        <strain evidence="7">NIES-381</strain>
    </source>
</reference>
<dbReference type="GO" id="GO:0005739">
    <property type="term" value="C:mitochondrion"/>
    <property type="evidence" value="ECO:0007669"/>
    <property type="project" value="TreeGrafter"/>
</dbReference>
<dbReference type="PANTHER" id="PTHR20922:SF13">
    <property type="entry name" value="DNL-TYPE ZINC FINGER PROTEIN"/>
    <property type="match status" value="1"/>
</dbReference>
<accession>A0A7S1HXK8</accession>
<feature type="domain" description="DNL-type" evidence="6">
    <location>
        <begin position="128"/>
        <end position="225"/>
    </location>
</feature>
<dbReference type="InterPro" id="IPR024158">
    <property type="entry name" value="Mt_import_TIM15"/>
</dbReference>
<feature type="transmembrane region" description="Helical" evidence="5">
    <location>
        <begin position="45"/>
        <end position="64"/>
    </location>
</feature>
<keyword evidence="5" id="KW-1133">Transmembrane helix</keyword>
<keyword evidence="5" id="KW-0812">Transmembrane</keyword>